<dbReference type="Proteomes" id="UP000093226">
    <property type="component" value="Unassembled WGS sequence"/>
</dbReference>
<evidence type="ECO:0000313" key="1">
    <source>
        <dbReference type="EMBL" id="GEL11619.1"/>
    </source>
</evidence>
<accession>A0A1B9DKW3</accession>
<dbReference type="STRING" id="551990.SAMN05192550_2669"/>
<dbReference type="Proteomes" id="UP000321579">
    <property type="component" value="Unassembled WGS sequence"/>
</dbReference>
<proteinExistence type="predicted"/>
<dbReference type="Proteomes" id="UP000182367">
    <property type="component" value="Unassembled WGS sequence"/>
</dbReference>
<evidence type="ECO:0000313" key="3">
    <source>
        <dbReference type="EMBL" id="SDJ72721.1"/>
    </source>
</evidence>
<dbReference type="EMBL" id="LVEO01000022">
    <property type="protein sequence ID" value="OCB70338.1"/>
    <property type="molecule type" value="Genomic_DNA"/>
</dbReference>
<sequence length="159" mass="18521">MEALAINTKNFQLVEKGQLLGELFYENLFSEKATIKLPNAENYLIKPRSIFKTTIDITKNETEIGSFKMNWRGQIEFVFQDGQEFLLKGKGFFHNKYTLENKNGEKLMEFKPQFVWRKFRYNYSIHLDNKPIDDYFVLLVVYATNYIIATASSASSGMG</sequence>
<keyword evidence="5" id="KW-1185">Reference proteome</keyword>
<evidence type="ECO:0008006" key="7">
    <source>
        <dbReference type="Google" id="ProtNLM"/>
    </source>
</evidence>
<reference evidence="1 6" key="4">
    <citation type="submission" date="2019-07" db="EMBL/GenBank/DDBJ databases">
        <title>Whole genome shotgun sequence of Flavobacterium glycines NBRC 105008.</title>
        <authorList>
            <person name="Hosoyama A."/>
            <person name="Uohara A."/>
            <person name="Ohji S."/>
            <person name="Ichikawa N."/>
        </authorList>
    </citation>
    <scope>NUCLEOTIDE SEQUENCE [LARGE SCALE GENOMIC DNA]</scope>
    <source>
        <strain evidence="1 6">NBRC 105008</strain>
    </source>
</reference>
<organism evidence="2 4">
    <name type="scientific">Flavobacterium glycines</name>
    <dbReference type="NCBI Taxonomy" id="551990"/>
    <lineage>
        <taxon>Bacteria</taxon>
        <taxon>Pseudomonadati</taxon>
        <taxon>Bacteroidota</taxon>
        <taxon>Flavobacteriia</taxon>
        <taxon>Flavobacteriales</taxon>
        <taxon>Flavobacteriaceae</taxon>
        <taxon>Flavobacterium</taxon>
    </lineage>
</organism>
<reference evidence="2" key="2">
    <citation type="submission" date="2016-03" db="EMBL/GenBank/DDBJ databases">
        <authorList>
            <person name="Ploux O."/>
        </authorList>
    </citation>
    <scope>NUCLEOTIDE SEQUENCE</scope>
    <source>
        <strain evidence="2">NBRC 105008</strain>
    </source>
</reference>
<gene>
    <name evidence="2" type="ORF">FBGL_12285</name>
    <name evidence="1" type="ORF">FGL01_23580</name>
    <name evidence="3" type="ORF">SAMN05192550_2669</name>
</gene>
<evidence type="ECO:0000313" key="2">
    <source>
        <dbReference type="EMBL" id="OCB70338.1"/>
    </source>
</evidence>
<dbReference type="EMBL" id="BJVF01000005">
    <property type="protein sequence ID" value="GEL11619.1"/>
    <property type="molecule type" value="Genomic_DNA"/>
</dbReference>
<name>A0A1B9DKW3_9FLAO</name>
<reference evidence="4" key="1">
    <citation type="submission" date="2016-03" db="EMBL/GenBank/DDBJ databases">
        <title>Draft genome sequence of Paenibacillus glacialis DSM 22343.</title>
        <authorList>
            <person name="Shin S.-K."/>
            <person name="Yi H."/>
        </authorList>
    </citation>
    <scope>NUCLEOTIDE SEQUENCE [LARGE SCALE GENOMIC DNA]</scope>
    <source>
        <strain evidence="4">NBRC 105008</strain>
    </source>
</reference>
<evidence type="ECO:0000313" key="4">
    <source>
        <dbReference type="Proteomes" id="UP000093226"/>
    </source>
</evidence>
<dbReference type="EMBL" id="FNEO01000006">
    <property type="protein sequence ID" value="SDJ72721.1"/>
    <property type="molecule type" value="Genomic_DNA"/>
</dbReference>
<protein>
    <recommendedName>
        <fullName evidence="7">LURP-one-related family protein</fullName>
    </recommendedName>
</protein>
<dbReference type="OrthoDB" id="948713at2"/>
<evidence type="ECO:0000313" key="6">
    <source>
        <dbReference type="Proteomes" id="UP000321579"/>
    </source>
</evidence>
<dbReference type="AlphaFoldDB" id="A0A1B9DKW3"/>
<comment type="caution">
    <text evidence="2">The sequence shown here is derived from an EMBL/GenBank/DDBJ whole genome shotgun (WGS) entry which is preliminary data.</text>
</comment>
<evidence type="ECO:0000313" key="5">
    <source>
        <dbReference type="Proteomes" id="UP000182367"/>
    </source>
</evidence>
<reference evidence="3 5" key="3">
    <citation type="submission" date="2016-10" db="EMBL/GenBank/DDBJ databases">
        <authorList>
            <person name="Varghese N."/>
            <person name="Submissions S."/>
        </authorList>
    </citation>
    <scope>NUCLEOTIDE SEQUENCE [LARGE SCALE GENOMIC DNA]</scope>
    <source>
        <strain evidence="3 5">Gm-149</strain>
    </source>
</reference>
<dbReference type="RefSeq" id="WP_066328879.1">
    <property type="nucleotide sequence ID" value="NZ_BJVF01000005.1"/>
</dbReference>